<gene>
    <name evidence="2" type="ORF">ERS852448_00815</name>
    <name evidence="3" type="ORF">GKE72_00675</name>
</gene>
<organism evidence="2 4">
    <name type="scientific">Eubacterium ramulus</name>
    <dbReference type="NCBI Taxonomy" id="39490"/>
    <lineage>
        <taxon>Bacteria</taxon>
        <taxon>Bacillati</taxon>
        <taxon>Bacillota</taxon>
        <taxon>Clostridia</taxon>
        <taxon>Eubacteriales</taxon>
        <taxon>Eubacteriaceae</taxon>
        <taxon>Eubacterium</taxon>
    </lineage>
</organism>
<reference evidence="2 4" key="1">
    <citation type="submission" date="2015-09" db="EMBL/GenBank/DDBJ databases">
        <authorList>
            <consortium name="Pathogen Informatics"/>
        </authorList>
    </citation>
    <scope>NUCLEOTIDE SEQUENCE [LARGE SCALE GENOMIC DNA]</scope>
    <source>
        <strain evidence="2 4">2789STDY5608891</strain>
    </source>
</reference>
<dbReference type="InterPro" id="IPR035895">
    <property type="entry name" value="HPr-like_sf"/>
</dbReference>
<sequence length="75" mass="8247">MTEKKIKLNATNEVQEFVNAASECNFDINLHYQRAIVDAKSFLGVLSLGLSKIFTVSYGGNDGNFEQILSKYAAA</sequence>
<evidence type="ECO:0000313" key="5">
    <source>
        <dbReference type="Proteomes" id="UP000431304"/>
    </source>
</evidence>
<evidence type="ECO:0000313" key="3">
    <source>
        <dbReference type="EMBL" id="MSD14613.1"/>
    </source>
</evidence>
<dbReference type="RefSeq" id="WP_022034971.1">
    <property type="nucleotide sequence ID" value="NZ_CP173382.1"/>
</dbReference>
<name>A0A173SA12_EUBRA</name>
<dbReference type="SUPFAM" id="SSF55594">
    <property type="entry name" value="HPr-like"/>
    <property type="match status" value="1"/>
</dbReference>
<dbReference type="Gene3D" id="3.30.1340.10">
    <property type="entry name" value="HPr-like"/>
    <property type="match status" value="1"/>
</dbReference>
<feature type="domain" description="HPr" evidence="1">
    <location>
        <begin position="15"/>
        <end position="52"/>
    </location>
</feature>
<dbReference type="STRING" id="39490.ERS852448_00815"/>
<proteinExistence type="predicted"/>
<evidence type="ECO:0000259" key="1">
    <source>
        <dbReference type="Pfam" id="PF00381"/>
    </source>
</evidence>
<accession>A0A173SA12</accession>
<dbReference type="AlphaFoldDB" id="A0A173SA12"/>
<dbReference type="InterPro" id="IPR000032">
    <property type="entry name" value="HPr-like"/>
</dbReference>
<dbReference type="OrthoDB" id="1858199at2"/>
<reference evidence="3 5" key="2">
    <citation type="journal article" date="2019" name="Nat. Med.">
        <title>A library of human gut bacterial isolates paired with longitudinal multiomics data enables mechanistic microbiome research.</title>
        <authorList>
            <person name="Poyet M."/>
            <person name="Groussin M."/>
            <person name="Gibbons S.M."/>
            <person name="Avila-Pacheco J."/>
            <person name="Jiang X."/>
            <person name="Kearney S.M."/>
            <person name="Perrotta A.R."/>
            <person name="Berdy B."/>
            <person name="Zhao S."/>
            <person name="Lieberman T.D."/>
            <person name="Swanson P.K."/>
            <person name="Smith M."/>
            <person name="Roesemann S."/>
            <person name="Alexander J.E."/>
            <person name="Rich S.A."/>
            <person name="Livny J."/>
            <person name="Vlamakis H."/>
            <person name="Clish C."/>
            <person name="Bullock K."/>
            <person name="Deik A."/>
            <person name="Scott J."/>
            <person name="Pierce K.A."/>
            <person name="Xavier R.J."/>
            <person name="Alm E.J."/>
        </authorList>
    </citation>
    <scope>NUCLEOTIDE SEQUENCE [LARGE SCALE GENOMIC DNA]</scope>
    <source>
        <strain evidence="3 5">BIOML-A3</strain>
    </source>
</reference>
<evidence type="ECO:0000313" key="4">
    <source>
        <dbReference type="Proteomes" id="UP000095492"/>
    </source>
</evidence>
<dbReference type="Proteomes" id="UP000095492">
    <property type="component" value="Unassembled WGS sequence"/>
</dbReference>
<dbReference type="EMBL" id="CYYA01000004">
    <property type="protein sequence ID" value="CUM86128.1"/>
    <property type="molecule type" value="Genomic_DNA"/>
</dbReference>
<dbReference type="Proteomes" id="UP000431304">
    <property type="component" value="Unassembled WGS sequence"/>
</dbReference>
<dbReference type="EMBL" id="WKRA01000001">
    <property type="protein sequence ID" value="MSD14613.1"/>
    <property type="molecule type" value="Genomic_DNA"/>
</dbReference>
<dbReference type="Pfam" id="PF00381">
    <property type="entry name" value="PTS-HPr"/>
    <property type="match status" value="1"/>
</dbReference>
<evidence type="ECO:0000313" key="2">
    <source>
        <dbReference type="EMBL" id="CUM86128.1"/>
    </source>
</evidence>
<protein>
    <submittedName>
        <fullName evidence="3">HPr family phosphocarrier protein</fullName>
    </submittedName>
    <submittedName>
        <fullName evidence="2">Phosphocarrier protein HPr</fullName>
    </submittedName>
</protein>
<dbReference type="GeneID" id="97391342"/>